<evidence type="ECO:0000256" key="1">
    <source>
        <dbReference type="SAM" id="MobiDB-lite"/>
    </source>
</evidence>
<evidence type="ECO:0000313" key="3">
    <source>
        <dbReference type="EMBL" id="SMC26052.1"/>
    </source>
</evidence>
<dbReference type="RefSeq" id="WP_084058327.1">
    <property type="nucleotide sequence ID" value="NZ_FWXF01000015.1"/>
</dbReference>
<sequence length="341" mass="38155">MRLTDFWNGECRLGNAVVTGALGMLPLLADVEEDREDLQFLLLDEAISHEVLRVTETGEGGEVPFLLVKNTGDQPVLILEGEELVGGKQNRVVNATLLVPAKSSLRIPVSCMEQGRWRLDSTAFQAGGALFRAKSRARQKAGVSANIRRTGEFRSHQMSVWEEVEDSLDELRAASPTRDFRAARERVSSEIDRYVDELLPQDGQRGAIFFSARGVLGCEWLATSDLLKRAFPKIIRSFAFEVLNAPGVSHAGAQAASAWWNRVLECPIRAFPSPGAGEDLRLENEDLVGSALLWRQRLVHLSCFPSRWDDTGTQDDRLRSRRQSAGERRRRMRNRQDPSES</sequence>
<reference evidence="3 4" key="1">
    <citation type="submission" date="2017-04" db="EMBL/GenBank/DDBJ databases">
        <authorList>
            <person name="Afonso C.L."/>
            <person name="Miller P.J."/>
            <person name="Scott M.A."/>
            <person name="Spackman E."/>
            <person name="Goraichik I."/>
            <person name="Dimitrov K.M."/>
            <person name="Suarez D.L."/>
            <person name="Swayne D.E."/>
        </authorList>
    </citation>
    <scope>NUCLEOTIDE SEQUENCE [LARGE SCALE GENOMIC DNA]</scope>
    <source>
        <strain evidence="3 4">DSM 13146</strain>
    </source>
</reference>
<dbReference type="InterPro" id="IPR046699">
    <property type="entry name" value="ARPP-1"/>
</dbReference>
<gene>
    <name evidence="3" type="ORF">SAMN02746041_02514</name>
</gene>
<evidence type="ECO:0000313" key="4">
    <source>
        <dbReference type="Proteomes" id="UP000192783"/>
    </source>
</evidence>
<evidence type="ECO:0000259" key="2">
    <source>
        <dbReference type="Pfam" id="PF20208"/>
    </source>
</evidence>
<dbReference type="Pfam" id="PF20208">
    <property type="entry name" value="ARPP-1"/>
    <property type="match status" value="1"/>
</dbReference>
<dbReference type="STRING" id="1121390.SAMN02746041_02514"/>
<keyword evidence="4" id="KW-1185">Reference proteome</keyword>
<proteinExistence type="predicted"/>
<feature type="domain" description="ARG and Rhodanese-Phosphatase-superfamily-associated" evidence="2">
    <location>
        <begin position="11"/>
        <end position="304"/>
    </location>
</feature>
<name>A0A1W1XQB9_9BACT</name>
<organism evidence="3 4">
    <name type="scientific">Desulfacinum hydrothermale DSM 13146</name>
    <dbReference type="NCBI Taxonomy" id="1121390"/>
    <lineage>
        <taxon>Bacteria</taxon>
        <taxon>Pseudomonadati</taxon>
        <taxon>Thermodesulfobacteriota</taxon>
        <taxon>Syntrophobacteria</taxon>
        <taxon>Syntrophobacterales</taxon>
        <taxon>Syntrophobacteraceae</taxon>
        <taxon>Desulfacinum</taxon>
    </lineage>
</organism>
<dbReference type="EMBL" id="FWXF01000015">
    <property type="protein sequence ID" value="SMC26052.1"/>
    <property type="molecule type" value="Genomic_DNA"/>
</dbReference>
<protein>
    <recommendedName>
        <fullName evidence="2">ARG and Rhodanese-Phosphatase-superfamily-associated domain-containing protein</fullName>
    </recommendedName>
</protein>
<accession>A0A1W1XQB9</accession>
<dbReference type="Proteomes" id="UP000192783">
    <property type="component" value="Unassembled WGS sequence"/>
</dbReference>
<feature type="region of interest" description="Disordered" evidence="1">
    <location>
        <begin position="313"/>
        <end position="341"/>
    </location>
</feature>
<dbReference type="AlphaFoldDB" id="A0A1W1XQB9"/>
<dbReference type="OrthoDB" id="9796904at2"/>